<dbReference type="EMBL" id="JANUBB010000002">
    <property type="protein sequence ID" value="MCS3950734.1"/>
    <property type="molecule type" value="Genomic_DNA"/>
</dbReference>
<dbReference type="Proteomes" id="UP001155034">
    <property type="component" value="Unassembled WGS sequence"/>
</dbReference>
<dbReference type="PANTHER" id="PTHR34583">
    <property type="entry name" value="ANTIPORTER SUBUNIT MNHC2-RELATED"/>
    <property type="match status" value="1"/>
</dbReference>
<sequence>METLLALVTGAMVAISVYLLLQRDLVRKIIGVVVLSNGIHLLIFAMGRVTRAASPLIPAGDKYPPEVIANPLSQALILTAIVIGFGLLAFSLVLVYRLHESNGSADADSIIEVTLGDQ</sequence>
<feature type="transmembrane region" description="Helical" evidence="7">
    <location>
        <begin position="29"/>
        <end position="47"/>
    </location>
</feature>
<evidence type="ECO:0000313" key="9">
    <source>
        <dbReference type="EMBL" id="MCS3709242.1"/>
    </source>
</evidence>
<dbReference type="EMBL" id="JANUAU010000002">
    <property type="protein sequence ID" value="MCS3677010.1"/>
    <property type="molecule type" value="Genomic_DNA"/>
</dbReference>
<evidence type="ECO:0000256" key="1">
    <source>
        <dbReference type="ARBA" id="ARBA00004651"/>
    </source>
</evidence>
<dbReference type="Proteomes" id="UP001155040">
    <property type="component" value="Unassembled WGS sequence"/>
</dbReference>
<dbReference type="InterPro" id="IPR050601">
    <property type="entry name" value="CPA3_antiporter_subunitC"/>
</dbReference>
<evidence type="ECO:0000256" key="3">
    <source>
        <dbReference type="ARBA" id="ARBA00022475"/>
    </source>
</evidence>
<keyword evidence="4 7" id="KW-0812">Transmembrane</keyword>
<evidence type="ECO:0000313" key="15">
    <source>
        <dbReference type="Proteomes" id="UP001155027"/>
    </source>
</evidence>
<dbReference type="EMBL" id="JANUBL010000002">
    <property type="protein sequence ID" value="MCS4121309.1"/>
    <property type="molecule type" value="Genomic_DNA"/>
</dbReference>
<protein>
    <submittedName>
        <fullName evidence="8">Multicomponent Na+:H+ antiporter subunit C</fullName>
    </submittedName>
</protein>
<evidence type="ECO:0000313" key="11">
    <source>
        <dbReference type="EMBL" id="MCS3950734.1"/>
    </source>
</evidence>
<keyword evidence="3" id="KW-1003">Cell membrane</keyword>
<evidence type="ECO:0000256" key="2">
    <source>
        <dbReference type="ARBA" id="ARBA00010388"/>
    </source>
</evidence>
<dbReference type="Proteomes" id="UP001155057">
    <property type="component" value="Unassembled WGS sequence"/>
</dbReference>
<dbReference type="OMA" id="YRVYEEH"/>
<keyword evidence="6 7" id="KW-0472">Membrane</keyword>
<dbReference type="EMBL" id="JANUAE010000002">
    <property type="protein sequence ID" value="MCS3709242.1"/>
    <property type="molecule type" value="Genomic_DNA"/>
</dbReference>
<feature type="transmembrane region" description="Helical" evidence="7">
    <location>
        <begin position="75"/>
        <end position="96"/>
    </location>
</feature>
<dbReference type="EMBL" id="JANTYZ010000005">
    <property type="protein sequence ID" value="MCS3865604.1"/>
    <property type="molecule type" value="Genomic_DNA"/>
</dbReference>
<dbReference type="EMBL" id="JANTZM010000004">
    <property type="protein sequence ID" value="MCS4157075.1"/>
    <property type="molecule type" value="Genomic_DNA"/>
</dbReference>
<evidence type="ECO:0000256" key="7">
    <source>
        <dbReference type="SAM" id="Phobius"/>
    </source>
</evidence>
<comment type="subcellular location">
    <subcellularLocation>
        <location evidence="1">Cell membrane</location>
        <topology evidence="1">Multi-pass membrane protein</topology>
    </subcellularLocation>
</comment>
<dbReference type="Proteomes" id="UP001155010">
    <property type="component" value="Unassembled WGS sequence"/>
</dbReference>
<comment type="caution">
    <text evidence="8">The sequence shown here is derived from an EMBL/GenBank/DDBJ whole genome shotgun (WGS) entry which is preliminary data.</text>
</comment>
<comment type="similarity">
    <text evidence="2">Belongs to the CPA3 antiporters (TC 2.A.63) subunit C family.</text>
</comment>
<evidence type="ECO:0000313" key="13">
    <source>
        <dbReference type="EMBL" id="MCS4121309.1"/>
    </source>
</evidence>
<dbReference type="Pfam" id="PF00420">
    <property type="entry name" value="Oxidored_q2"/>
    <property type="match status" value="1"/>
</dbReference>
<evidence type="ECO:0000256" key="5">
    <source>
        <dbReference type="ARBA" id="ARBA00022989"/>
    </source>
</evidence>
<keyword evidence="5 7" id="KW-1133">Transmembrane helix</keyword>
<proteinExistence type="inferred from homology"/>
<dbReference type="Proteomes" id="UP001155027">
    <property type="component" value="Unassembled WGS sequence"/>
</dbReference>
<evidence type="ECO:0000313" key="8">
    <source>
        <dbReference type="EMBL" id="MCS3677010.1"/>
    </source>
</evidence>
<name>A0A840EDF2_9BACT</name>
<evidence type="ECO:0000313" key="10">
    <source>
        <dbReference type="EMBL" id="MCS3865604.1"/>
    </source>
</evidence>
<dbReference type="Proteomes" id="UP001155110">
    <property type="component" value="Unassembled WGS sequence"/>
</dbReference>
<evidence type="ECO:0000256" key="4">
    <source>
        <dbReference type="ARBA" id="ARBA00022692"/>
    </source>
</evidence>
<dbReference type="AlphaFoldDB" id="A0A840EDF2"/>
<dbReference type="Proteomes" id="UP001155144">
    <property type="component" value="Unassembled WGS sequence"/>
</dbReference>
<dbReference type="PANTHER" id="PTHR34583:SF2">
    <property type="entry name" value="ANTIPORTER SUBUNIT MNHC2-RELATED"/>
    <property type="match status" value="1"/>
</dbReference>
<evidence type="ECO:0000313" key="12">
    <source>
        <dbReference type="EMBL" id="MCS4035985.1"/>
    </source>
</evidence>
<dbReference type="EMBL" id="JANUBF010000005">
    <property type="protein sequence ID" value="MCS4035985.1"/>
    <property type="molecule type" value="Genomic_DNA"/>
</dbReference>
<accession>A0A840EDF2</accession>
<dbReference type="GeneID" id="83728613"/>
<dbReference type="InterPro" id="IPR039428">
    <property type="entry name" value="NUOK/Mnh_C1-like"/>
</dbReference>
<reference evidence="8" key="1">
    <citation type="submission" date="2022-08" db="EMBL/GenBank/DDBJ databases">
        <title>Genomic Encyclopedia of Type Strains, Phase V (KMG-V): Genome sequencing to study the core and pangenomes of soil and plant-associated prokaryotes.</title>
        <authorList>
            <person name="Whitman W."/>
        </authorList>
    </citation>
    <scope>NUCLEOTIDE SEQUENCE</scope>
    <source>
        <strain evidence="8">0</strain>
        <strain evidence="10">SP2016B</strain>
        <strain evidence="11">SP2017</strain>
        <strain evidence="14">SP3002</strain>
        <strain evidence="12">SP3012</strain>
        <strain evidence="13">SP3026</strain>
        <strain evidence="9">SP3049</strain>
    </source>
</reference>
<gene>
    <name evidence="13" type="ORF">GGP45_001651</name>
    <name evidence="9" type="ORF">GGP61_000837</name>
    <name evidence="8" type="ORF">GGP71_000917</name>
    <name evidence="10" type="ORF">GGP82_002162</name>
    <name evidence="11" type="ORF">GGP83_000668</name>
    <name evidence="14" type="ORF">GGP99_001029</name>
    <name evidence="12" type="ORF">GGQ01_001036</name>
</gene>
<feature type="transmembrane region" description="Helical" evidence="7">
    <location>
        <begin position="6"/>
        <end position="22"/>
    </location>
</feature>
<dbReference type="Gene3D" id="1.10.287.3510">
    <property type="match status" value="1"/>
</dbReference>
<dbReference type="GO" id="GO:0005886">
    <property type="term" value="C:plasma membrane"/>
    <property type="evidence" value="ECO:0007669"/>
    <property type="project" value="UniProtKB-SubCell"/>
</dbReference>
<organism evidence="8 15">
    <name type="scientific">Salinibacter ruber</name>
    <dbReference type="NCBI Taxonomy" id="146919"/>
    <lineage>
        <taxon>Bacteria</taxon>
        <taxon>Pseudomonadati</taxon>
        <taxon>Rhodothermota</taxon>
        <taxon>Rhodothermia</taxon>
        <taxon>Rhodothermales</taxon>
        <taxon>Salinibacteraceae</taxon>
        <taxon>Salinibacter</taxon>
    </lineage>
</organism>
<dbReference type="RefSeq" id="WP_011404438.1">
    <property type="nucleotide sequence ID" value="NZ_CALTRV010000011.1"/>
</dbReference>
<evidence type="ECO:0000256" key="6">
    <source>
        <dbReference type="ARBA" id="ARBA00023136"/>
    </source>
</evidence>
<evidence type="ECO:0000313" key="14">
    <source>
        <dbReference type="EMBL" id="MCS4157075.1"/>
    </source>
</evidence>